<feature type="compositionally biased region" description="Basic and acidic residues" evidence="1">
    <location>
        <begin position="367"/>
        <end position="381"/>
    </location>
</feature>
<evidence type="ECO:0000256" key="1">
    <source>
        <dbReference type="SAM" id="MobiDB-lite"/>
    </source>
</evidence>
<evidence type="ECO:0000256" key="2">
    <source>
        <dbReference type="SAM" id="Phobius"/>
    </source>
</evidence>
<dbReference type="CDD" id="cd00688">
    <property type="entry name" value="ISOPREN_C2_like"/>
    <property type="match status" value="1"/>
</dbReference>
<dbReference type="EMBL" id="JACXYU010000001">
    <property type="protein sequence ID" value="MBD3930535.1"/>
    <property type="molecule type" value="Genomic_DNA"/>
</dbReference>
<sequence length="443" mass="43829">MLLRRCATALAAATVLSASAAPAALADASPSPSPEVTLPAGLYGAGDPQYDAVWRQSTALLAQDALGVTPAESAVAWLADQQCDDGSFSSYRADPQAPCDAQTPRDTNATAMAVQALAALRGADADAVGDAVAWLESVRGEDGGWAYYAGDPASDANSTAVVAGALNAAGRDGSGADSPAAALSAFQLGCDAPDGQAGAFAHVPEENGDLKPNGLATASAALGAQGLGLAAEAAGEDAGRPTLPECDEDGRFPAERSAQAAAAYLSAELERNGGYLEFAMPGAEPQPDHSGTALAVIALAAGGYADAAQEPLNWLADHHDQWQGLNESPAGLGQLVLAVRAAGGDPRAFGGTDLLDRLSATGPEPQPSKEPKGVASDGREDADGEDGNGTAVWWVVGSIFVAGVGVGLLVSLRKRGTGPNGSADGSANGSGGSSGGSSGGDAR</sequence>
<feature type="signal peptide" evidence="3">
    <location>
        <begin position="1"/>
        <end position="20"/>
    </location>
</feature>
<evidence type="ECO:0000313" key="4">
    <source>
        <dbReference type="EMBL" id="MBD3930535.1"/>
    </source>
</evidence>
<evidence type="ECO:0000256" key="3">
    <source>
        <dbReference type="SAM" id="SignalP"/>
    </source>
</evidence>
<keyword evidence="2" id="KW-0472">Membrane</keyword>
<name>A0A927EVE6_9ACTN</name>
<organism evidence="4 5">
    <name type="scientific">Streptomyces chumphonensis</name>
    <dbReference type="NCBI Taxonomy" id="1214925"/>
    <lineage>
        <taxon>Bacteria</taxon>
        <taxon>Bacillati</taxon>
        <taxon>Actinomycetota</taxon>
        <taxon>Actinomycetes</taxon>
        <taxon>Kitasatosporales</taxon>
        <taxon>Streptomycetaceae</taxon>
        <taxon>Streptomyces</taxon>
    </lineage>
</organism>
<keyword evidence="2" id="KW-1133">Transmembrane helix</keyword>
<feature type="transmembrane region" description="Helical" evidence="2">
    <location>
        <begin position="391"/>
        <end position="412"/>
    </location>
</feature>
<dbReference type="RefSeq" id="WP_191207803.1">
    <property type="nucleotide sequence ID" value="NZ_BAABKL010000039.1"/>
</dbReference>
<dbReference type="AlphaFoldDB" id="A0A927EVE6"/>
<dbReference type="Gene3D" id="1.50.10.20">
    <property type="match status" value="1"/>
</dbReference>
<keyword evidence="2" id="KW-0812">Transmembrane</keyword>
<feature type="region of interest" description="Disordered" evidence="1">
    <location>
        <begin position="350"/>
        <end position="387"/>
    </location>
</feature>
<gene>
    <name evidence="4" type="ORF">IF129_02950</name>
</gene>
<reference evidence="4" key="1">
    <citation type="submission" date="2020-09" db="EMBL/GenBank/DDBJ databases">
        <title>Secondary metabolite and genome analysis of marine Streptomyces chumphonensis KK1-2T.</title>
        <authorList>
            <person name="Phongsopitanun W."/>
            <person name="Kanchanasin P."/>
            <person name="Pittayakhajonwut P."/>
            <person name="Suwanborirux K."/>
            <person name="Tanasupawat S."/>
        </authorList>
    </citation>
    <scope>NUCLEOTIDE SEQUENCE</scope>
    <source>
        <strain evidence="4">KK1-2</strain>
    </source>
</reference>
<proteinExistence type="predicted"/>
<feature type="compositionally biased region" description="Gly residues" evidence="1">
    <location>
        <begin position="428"/>
        <end position="443"/>
    </location>
</feature>
<keyword evidence="5" id="KW-1185">Reference proteome</keyword>
<comment type="caution">
    <text evidence="4">The sequence shown here is derived from an EMBL/GenBank/DDBJ whole genome shotgun (WGS) entry which is preliminary data.</text>
</comment>
<dbReference type="Proteomes" id="UP000632289">
    <property type="component" value="Unassembled WGS sequence"/>
</dbReference>
<dbReference type="SUPFAM" id="SSF48239">
    <property type="entry name" value="Terpenoid cyclases/Protein prenyltransferases"/>
    <property type="match status" value="2"/>
</dbReference>
<accession>A0A927EVE6</accession>
<keyword evidence="3" id="KW-0732">Signal</keyword>
<protein>
    <submittedName>
        <fullName evidence="4">Terpene cyclase/mutase family protein</fullName>
    </submittedName>
</protein>
<dbReference type="InterPro" id="IPR008930">
    <property type="entry name" value="Terpenoid_cyclase/PrenylTrfase"/>
</dbReference>
<evidence type="ECO:0000313" key="5">
    <source>
        <dbReference type="Proteomes" id="UP000632289"/>
    </source>
</evidence>
<feature type="chain" id="PRO_5036904295" evidence="3">
    <location>
        <begin position="21"/>
        <end position="443"/>
    </location>
</feature>
<feature type="region of interest" description="Disordered" evidence="1">
    <location>
        <begin position="413"/>
        <end position="443"/>
    </location>
</feature>